<keyword evidence="2" id="KW-1185">Reference proteome</keyword>
<dbReference type="Proteomes" id="UP000184267">
    <property type="component" value="Unassembled WGS sequence"/>
</dbReference>
<gene>
    <name evidence="1" type="ORF">TRAPUB_6612</name>
</gene>
<reference evidence="1 2" key="1">
    <citation type="submission" date="2016-10" db="EMBL/GenBank/DDBJ databases">
        <title>Genome sequence of the basidiomycete white-rot fungus Trametes pubescens.</title>
        <authorList>
            <person name="Makela M.R."/>
            <person name="Granchi Z."/>
            <person name="Peng M."/>
            <person name="De Vries R.P."/>
            <person name="Grigoriev I."/>
            <person name="Riley R."/>
            <person name="Hilden K."/>
        </authorList>
    </citation>
    <scope>NUCLEOTIDE SEQUENCE [LARGE SCALE GENOMIC DNA]</scope>
    <source>
        <strain evidence="1 2">FBCC735</strain>
    </source>
</reference>
<protein>
    <submittedName>
        <fullName evidence="1">Uncharacterized protein</fullName>
    </submittedName>
</protein>
<proteinExistence type="predicted"/>
<accession>A0A1M2V5K1</accession>
<dbReference type="AlphaFoldDB" id="A0A1M2V5K1"/>
<evidence type="ECO:0000313" key="2">
    <source>
        <dbReference type="Proteomes" id="UP000184267"/>
    </source>
</evidence>
<evidence type="ECO:0000313" key="1">
    <source>
        <dbReference type="EMBL" id="OJT02861.1"/>
    </source>
</evidence>
<name>A0A1M2V5K1_TRAPU</name>
<comment type="caution">
    <text evidence="1">The sequence shown here is derived from an EMBL/GenBank/DDBJ whole genome shotgun (WGS) entry which is preliminary data.</text>
</comment>
<dbReference type="STRING" id="154538.A0A1M2V5K1"/>
<organism evidence="1 2">
    <name type="scientific">Trametes pubescens</name>
    <name type="common">White-rot fungus</name>
    <dbReference type="NCBI Taxonomy" id="154538"/>
    <lineage>
        <taxon>Eukaryota</taxon>
        <taxon>Fungi</taxon>
        <taxon>Dikarya</taxon>
        <taxon>Basidiomycota</taxon>
        <taxon>Agaricomycotina</taxon>
        <taxon>Agaricomycetes</taxon>
        <taxon>Polyporales</taxon>
        <taxon>Polyporaceae</taxon>
        <taxon>Trametes</taxon>
    </lineage>
</organism>
<sequence length="235" mass="26025">MCSISACRRNILRIDRVQPETLIDVVTLTGSMGYGVGQVYSGVFPNSGSISDEVRVARFRRTSLGPQISRNTRIWLTYSLVEGVECAYGAEEHAIRRAYLDIAESMEACMRSWISGSFPNEWFCLRVIAEIGSSVKVRALPLDSFSARATQASDLAVRRSEAVSVDLGARVGHGPVVRPRVAESLTKLYQVALRSGWTLFQDDMISGPNEQLDGCRQRLPGHLNRLDGWQSSRSL</sequence>
<dbReference type="OrthoDB" id="412814at2759"/>
<dbReference type="EMBL" id="MNAD01001648">
    <property type="protein sequence ID" value="OJT02861.1"/>
    <property type="molecule type" value="Genomic_DNA"/>
</dbReference>